<comment type="subcellular location">
    <subcellularLocation>
        <location evidence="1">Cell membrane</location>
        <topology evidence="1">Peripheral membrane protein</topology>
    </subcellularLocation>
</comment>
<evidence type="ECO:0000256" key="3">
    <source>
        <dbReference type="ARBA" id="ARBA00022741"/>
    </source>
</evidence>
<accession>A0AAJ6AM76</accession>
<dbReference type="Pfam" id="PF00005">
    <property type="entry name" value="ABC_tran"/>
    <property type="match status" value="1"/>
</dbReference>
<feature type="domain" description="ABC transporter" evidence="6">
    <location>
        <begin position="7"/>
        <end position="230"/>
    </location>
</feature>
<dbReference type="SUPFAM" id="SSF52540">
    <property type="entry name" value="P-loop containing nucleoside triphosphate hydrolases"/>
    <property type="match status" value="1"/>
</dbReference>
<reference evidence="7 8" key="1">
    <citation type="submission" date="2023-03" db="EMBL/GenBank/DDBJ databases">
        <title>Complete genome sequences of several Auritidibacter ignavus strains isolated from ear infections.</title>
        <authorList>
            <person name="Baehr T."/>
            <person name="Baumhoegger A.M."/>
        </authorList>
    </citation>
    <scope>NUCLEOTIDE SEQUENCE [LARGE SCALE GENOMIC DNA]</scope>
    <source>
        <strain evidence="7 8">BABAE-6</strain>
    </source>
</reference>
<evidence type="ECO:0000313" key="7">
    <source>
        <dbReference type="EMBL" id="WGH92665.1"/>
    </source>
</evidence>
<proteinExistence type="predicted"/>
<organism evidence="7 8">
    <name type="scientific">Auritidibacter ignavus</name>
    <dbReference type="NCBI Taxonomy" id="678932"/>
    <lineage>
        <taxon>Bacteria</taxon>
        <taxon>Bacillati</taxon>
        <taxon>Actinomycetota</taxon>
        <taxon>Actinomycetes</taxon>
        <taxon>Micrococcales</taxon>
        <taxon>Micrococcaceae</taxon>
        <taxon>Auritidibacter</taxon>
    </lineage>
</organism>
<dbReference type="Proteomes" id="UP001224674">
    <property type="component" value="Chromosome"/>
</dbReference>
<evidence type="ECO:0000256" key="1">
    <source>
        <dbReference type="ARBA" id="ARBA00004202"/>
    </source>
</evidence>
<evidence type="ECO:0000313" key="8">
    <source>
        <dbReference type="Proteomes" id="UP001224674"/>
    </source>
</evidence>
<keyword evidence="8" id="KW-1185">Reference proteome</keyword>
<name>A0AAJ6AM76_9MICC</name>
<dbReference type="InterPro" id="IPR050763">
    <property type="entry name" value="ABC_transporter_ATP-binding"/>
</dbReference>
<dbReference type="GO" id="GO:0016887">
    <property type="term" value="F:ATP hydrolysis activity"/>
    <property type="evidence" value="ECO:0007669"/>
    <property type="project" value="InterPro"/>
</dbReference>
<dbReference type="AlphaFoldDB" id="A0AAJ6AM76"/>
<dbReference type="EMBL" id="CP122566">
    <property type="protein sequence ID" value="WGH92665.1"/>
    <property type="molecule type" value="Genomic_DNA"/>
</dbReference>
<dbReference type="GO" id="GO:0046677">
    <property type="term" value="P:response to antibiotic"/>
    <property type="evidence" value="ECO:0007669"/>
    <property type="project" value="UniProtKB-KW"/>
</dbReference>
<evidence type="ECO:0000259" key="6">
    <source>
        <dbReference type="PROSITE" id="PS50893"/>
    </source>
</evidence>
<sequence>MTTSTLVDCALVSKTYGTRTVLDEVSMRVGTGESIGLVGRNGAGKTTLLSIIQGLRRPTSGRVALFGGPPTKARFRTELGVAPQALSLPDTARVDEVIRYVRAHYHDPVPTADLIRDFDLGTLARKQVGGLSGGQKRLVGACLAFAGNPRLVLLDEPTTGLDSEARERLWQIIRAKTYRGTSVVTTSHYMEDIEQLSERIVVLHQGQIISDGSVNDIRDSSQTVTITVQASMPEDLSWLESGVAQNAQERAFEIKTTNVDLTLGELRRHFGTLDKVEVTRDSLENIIRNLTETK</sequence>
<dbReference type="RefSeq" id="WP_110099036.1">
    <property type="nucleotide sequence ID" value="NZ_CP122562.1"/>
</dbReference>
<keyword evidence="3" id="KW-0547">Nucleotide-binding</keyword>
<gene>
    <name evidence="7" type="ORF">QDX21_10215</name>
</gene>
<dbReference type="PROSITE" id="PS50893">
    <property type="entry name" value="ABC_TRANSPORTER_2"/>
    <property type="match status" value="1"/>
</dbReference>
<dbReference type="SMART" id="SM00382">
    <property type="entry name" value="AAA"/>
    <property type="match status" value="1"/>
</dbReference>
<evidence type="ECO:0000256" key="5">
    <source>
        <dbReference type="ARBA" id="ARBA00023251"/>
    </source>
</evidence>
<keyword evidence="4 7" id="KW-0067">ATP-binding</keyword>
<dbReference type="GO" id="GO:0005886">
    <property type="term" value="C:plasma membrane"/>
    <property type="evidence" value="ECO:0007669"/>
    <property type="project" value="UniProtKB-SubCell"/>
</dbReference>
<keyword evidence="5" id="KW-0046">Antibiotic resistance</keyword>
<dbReference type="PANTHER" id="PTHR42711:SF17">
    <property type="entry name" value="ABC TRANSPORTER ATP-BINDING PROTEIN"/>
    <property type="match status" value="1"/>
</dbReference>
<dbReference type="CDD" id="cd03230">
    <property type="entry name" value="ABC_DR_subfamily_A"/>
    <property type="match status" value="1"/>
</dbReference>
<evidence type="ECO:0000256" key="4">
    <source>
        <dbReference type="ARBA" id="ARBA00022840"/>
    </source>
</evidence>
<dbReference type="PANTHER" id="PTHR42711">
    <property type="entry name" value="ABC TRANSPORTER ATP-BINDING PROTEIN"/>
    <property type="match status" value="1"/>
</dbReference>
<dbReference type="GO" id="GO:0005524">
    <property type="term" value="F:ATP binding"/>
    <property type="evidence" value="ECO:0007669"/>
    <property type="project" value="UniProtKB-KW"/>
</dbReference>
<dbReference type="InterPro" id="IPR003439">
    <property type="entry name" value="ABC_transporter-like_ATP-bd"/>
</dbReference>
<keyword evidence="2" id="KW-0813">Transport</keyword>
<dbReference type="Gene3D" id="3.40.50.300">
    <property type="entry name" value="P-loop containing nucleotide triphosphate hydrolases"/>
    <property type="match status" value="1"/>
</dbReference>
<dbReference type="InterPro" id="IPR027417">
    <property type="entry name" value="P-loop_NTPase"/>
</dbReference>
<protein>
    <submittedName>
        <fullName evidence="7">ABC transporter ATP-binding protein</fullName>
    </submittedName>
</protein>
<dbReference type="InterPro" id="IPR003593">
    <property type="entry name" value="AAA+_ATPase"/>
</dbReference>
<evidence type="ECO:0000256" key="2">
    <source>
        <dbReference type="ARBA" id="ARBA00022448"/>
    </source>
</evidence>